<keyword evidence="3" id="KW-1185">Reference proteome</keyword>
<dbReference type="EMBL" id="MU001686">
    <property type="protein sequence ID" value="KAF2455659.1"/>
    <property type="molecule type" value="Genomic_DNA"/>
</dbReference>
<dbReference type="AlphaFoldDB" id="A0A6A6NVB2"/>
<keyword evidence="1" id="KW-1133">Transmembrane helix</keyword>
<keyword evidence="1" id="KW-0472">Membrane</keyword>
<sequence length="172" mass="19038">MNKDGRTLHRSGWCSTPICFSGGGVGDAFTKESLGFQLRISTAAWLLAAWQRRESSVGYARWIAWAEFVLPAGFALFLIAHCPPPISALLLSCFSTCSTGFCLPPYSFLLITNLETSALTTLSAPETFLLGLYVTDYCMENDCWWWDGRAEVCAIAPRSRSSGRTVRLQHKL</sequence>
<protein>
    <submittedName>
        <fullName evidence="2">Uncharacterized protein</fullName>
    </submittedName>
</protein>
<feature type="transmembrane region" description="Helical" evidence="1">
    <location>
        <begin position="86"/>
        <end position="111"/>
    </location>
</feature>
<gene>
    <name evidence="2" type="ORF">BDY21DRAFT_69954</name>
</gene>
<name>A0A6A6NVB2_9PEZI</name>
<organism evidence="2 3">
    <name type="scientific">Lineolata rhizophorae</name>
    <dbReference type="NCBI Taxonomy" id="578093"/>
    <lineage>
        <taxon>Eukaryota</taxon>
        <taxon>Fungi</taxon>
        <taxon>Dikarya</taxon>
        <taxon>Ascomycota</taxon>
        <taxon>Pezizomycotina</taxon>
        <taxon>Dothideomycetes</taxon>
        <taxon>Dothideomycetes incertae sedis</taxon>
        <taxon>Lineolatales</taxon>
        <taxon>Lineolataceae</taxon>
        <taxon>Lineolata</taxon>
    </lineage>
</organism>
<keyword evidence="1" id="KW-0812">Transmembrane</keyword>
<reference evidence="2" key="1">
    <citation type="journal article" date="2020" name="Stud. Mycol.">
        <title>101 Dothideomycetes genomes: a test case for predicting lifestyles and emergence of pathogens.</title>
        <authorList>
            <person name="Haridas S."/>
            <person name="Albert R."/>
            <person name="Binder M."/>
            <person name="Bloem J."/>
            <person name="Labutti K."/>
            <person name="Salamov A."/>
            <person name="Andreopoulos B."/>
            <person name="Baker S."/>
            <person name="Barry K."/>
            <person name="Bills G."/>
            <person name="Bluhm B."/>
            <person name="Cannon C."/>
            <person name="Castanera R."/>
            <person name="Culley D."/>
            <person name="Daum C."/>
            <person name="Ezra D."/>
            <person name="Gonzalez J."/>
            <person name="Henrissat B."/>
            <person name="Kuo A."/>
            <person name="Liang C."/>
            <person name="Lipzen A."/>
            <person name="Lutzoni F."/>
            <person name="Magnuson J."/>
            <person name="Mondo S."/>
            <person name="Nolan M."/>
            <person name="Ohm R."/>
            <person name="Pangilinan J."/>
            <person name="Park H.-J."/>
            <person name="Ramirez L."/>
            <person name="Alfaro M."/>
            <person name="Sun H."/>
            <person name="Tritt A."/>
            <person name="Yoshinaga Y."/>
            <person name="Zwiers L.-H."/>
            <person name="Turgeon B."/>
            <person name="Goodwin S."/>
            <person name="Spatafora J."/>
            <person name="Crous P."/>
            <person name="Grigoriev I."/>
        </authorList>
    </citation>
    <scope>NUCLEOTIDE SEQUENCE</scope>
    <source>
        <strain evidence="2">ATCC 16933</strain>
    </source>
</reference>
<dbReference type="Proteomes" id="UP000799766">
    <property type="component" value="Unassembled WGS sequence"/>
</dbReference>
<proteinExistence type="predicted"/>
<evidence type="ECO:0000313" key="3">
    <source>
        <dbReference type="Proteomes" id="UP000799766"/>
    </source>
</evidence>
<feature type="transmembrane region" description="Helical" evidence="1">
    <location>
        <begin position="62"/>
        <end position="80"/>
    </location>
</feature>
<evidence type="ECO:0000313" key="2">
    <source>
        <dbReference type="EMBL" id="KAF2455659.1"/>
    </source>
</evidence>
<evidence type="ECO:0000256" key="1">
    <source>
        <dbReference type="SAM" id="Phobius"/>
    </source>
</evidence>
<accession>A0A6A6NVB2</accession>